<evidence type="ECO:0000256" key="2">
    <source>
        <dbReference type="ARBA" id="ARBA00006810"/>
    </source>
</evidence>
<dbReference type="CDD" id="cd00310">
    <property type="entry name" value="ATP-synt_Fo_a_6"/>
    <property type="match status" value="1"/>
</dbReference>
<dbReference type="Pfam" id="PF00119">
    <property type="entry name" value="ATP-synt_A"/>
    <property type="match status" value="1"/>
</dbReference>
<sequence length="318" mass="34062">MAQRGGTRCRQTPGRRARAPFAARAVGLSWYPVGDLPRAVDRRRLPGSLAGWLERGIFGALDHQPDHSRPGVRRGKCLRLRAEVLVVETLSVLFSIGPFGITRTVVTTWGIMLVLGLGSWLGTRRLSVDQPGLLQSAVEGAVQAVEAAIAVVLPERAGLLLPFVGTLWLFIAVANLTGLIPGLHGPTGDLSTTTALAILVFFSVHWYGIRSAGPGQYLRHYVAPSPILLPFHLLGELSRTLALAVRLFGNIMSLEMAALLVLLVAGLLVPVPLLMLHVVEALVQAYIFGMLALIYIAGGMQSHAAQESPAEQEKGSTT</sequence>
<evidence type="ECO:0000256" key="8">
    <source>
        <dbReference type="ARBA" id="ARBA00023065"/>
    </source>
</evidence>
<dbReference type="GO" id="GO:0042777">
    <property type="term" value="P:proton motive force-driven plasma membrane ATP synthesis"/>
    <property type="evidence" value="ECO:0007669"/>
    <property type="project" value="TreeGrafter"/>
</dbReference>
<keyword evidence="7 11" id="KW-1133">Transmembrane helix</keyword>
<protein>
    <recommendedName>
        <fullName evidence="11">ATP synthase subunit a</fullName>
    </recommendedName>
    <alternativeName>
        <fullName evidence="11">ATP synthase F0 sector subunit a</fullName>
    </alternativeName>
    <alternativeName>
        <fullName evidence="11">F-ATPase subunit 6</fullName>
    </alternativeName>
</protein>
<dbReference type="Proteomes" id="UP000808146">
    <property type="component" value="Unassembled WGS sequence"/>
</dbReference>
<evidence type="ECO:0000256" key="4">
    <source>
        <dbReference type="ARBA" id="ARBA00022547"/>
    </source>
</evidence>
<feature type="transmembrane region" description="Helical" evidence="11">
    <location>
        <begin position="256"/>
        <end position="275"/>
    </location>
</feature>
<evidence type="ECO:0000256" key="9">
    <source>
        <dbReference type="ARBA" id="ARBA00023136"/>
    </source>
</evidence>
<dbReference type="PRINTS" id="PR00123">
    <property type="entry name" value="ATPASEA"/>
</dbReference>
<evidence type="ECO:0000256" key="10">
    <source>
        <dbReference type="ARBA" id="ARBA00023310"/>
    </source>
</evidence>
<dbReference type="Gene3D" id="1.20.120.220">
    <property type="entry name" value="ATP synthase, F0 complex, subunit A"/>
    <property type="match status" value="1"/>
</dbReference>
<dbReference type="PANTHER" id="PTHR42823:SF3">
    <property type="entry name" value="ATP SYNTHASE SUBUNIT A, CHLOROPLASTIC"/>
    <property type="match status" value="1"/>
</dbReference>
<comment type="function">
    <text evidence="11">Key component of the proton channel; it plays a direct role in the translocation of protons across the membrane.</text>
</comment>
<dbReference type="InterPro" id="IPR000568">
    <property type="entry name" value="ATP_synth_F0_asu"/>
</dbReference>
<keyword evidence="5 11" id="KW-0812">Transmembrane</keyword>
<evidence type="ECO:0000256" key="5">
    <source>
        <dbReference type="ARBA" id="ARBA00022692"/>
    </source>
</evidence>
<keyword evidence="8 11" id="KW-0406">Ion transport</keyword>
<evidence type="ECO:0000313" key="12">
    <source>
        <dbReference type="EMBL" id="MBK8889026.1"/>
    </source>
</evidence>
<dbReference type="HAMAP" id="MF_01393">
    <property type="entry name" value="ATP_synth_a_bact"/>
    <property type="match status" value="1"/>
</dbReference>
<dbReference type="GO" id="GO:0005886">
    <property type="term" value="C:plasma membrane"/>
    <property type="evidence" value="ECO:0007669"/>
    <property type="project" value="UniProtKB-SubCell"/>
</dbReference>
<dbReference type="GO" id="GO:0046933">
    <property type="term" value="F:proton-transporting ATP synthase activity, rotational mechanism"/>
    <property type="evidence" value="ECO:0007669"/>
    <property type="project" value="UniProtKB-UniRule"/>
</dbReference>
<gene>
    <name evidence="11" type="primary">atpB</name>
    <name evidence="12" type="ORF">IPN75_00930</name>
</gene>
<keyword evidence="9 11" id="KW-0472">Membrane</keyword>
<keyword evidence="4 11" id="KW-0138">CF(0)</keyword>
<dbReference type="NCBIfam" id="NF009954">
    <property type="entry name" value="PRK13420.1"/>
    <property type="match status" value="1"/>
</dbReference>
<comment type="caution">
    <text evidence="12">The sequence shown here is derived from an EMBL/GenBank/DDBJ whole genome shotgun (WGS) entry which is preliminary data.</text>
</comment>
<comment type="similarity">
    <text evidence="2 11">Belongs to the ATPase A chain family.</text>
</comment>
<dbReference type="GO" id="GO:0045259">
    <property type="term" value="C:proton-transporting ATP synthase complex"/>
    <property type="evidence" value="ECO:0007669"/>
    <property type="project" value="UniProtKB-KW"/>
</dbReference>
<feature type="transmembrane region" description="Helical" evidence="11">
    <location>
        <begin position="190"/>
        <end position="209"/>
    </location>
</feature>
<accession>A0A9D7QGC0</accession>
<evidence type="ECO:0000256" key="7">
    <source>
        <dbReference type="ARBA" id="ARBA00022989"/>
    </source>
</evidence>
<feature type="transmembrane region" description="Helical" evidence="11">
    <location>
        <begin position="281"/>
        <end position="298"/>
    </location>
</feature>
<feature type="transmembrane region" description="Helical" evidence="11">
    <location>
        <begin position="159"/>
        <end position="183"/>
    </location>
</feature>
<reference evidence="13" key="1">
    <citation type="journal article" date="2021" name="Nat. Commun.">
        <title>Connecting structure to function with the recovery of over 1000 high-quality metagenome-assembled genomes from activated sludge using long-read sequencing.</title>
        <authorList>
            <person name="Singleton C.M."/>
            <person name="Petriglieri F."/>
            <person name="Kristensen J.M."/>
            <person name="Kirkegaard R.H."/>
            <person name="Michaelsen T.Y."/>
            <person name="Andersen M.H."/>
            <person name="Kondrotaite Z."/>
            <person name="Karst S.M."/>
            <person name="Dueholm M.S."/>
            <person name="Nielsen P.H."/>
            <person name="Albertsen M."/>
        </authorList>
    </citation>
    <scope>NUCLEOTIDE SEQUENCE [LARGE SCALE GENOMIC DNA]</scope>
</reference>
<evidence type="ECO:0000256" key="1">
    <source>
        <dbReference type="ARBA" id="ARBA00004141"/>
    </source>
</evidence>
<dbReference type="InterPro" id="IPR035908">
    <property type="entry name" value="F0_ATP_A_sf"/>
</dbReference>
<keyword evidence="3 11" id="KW-0813">Transport</keyword>
<dbReference type="InterPro" id="IPR045082">
    <property type="entry name" value="ATP_syn_F0_a_bact/chloroplast"/>
</dbReference>
<evidence type="ECO:0000313" key="13">
    <source>
        <dbReference type="Proteomes" id="UP000808146"/>
    </source>
</evidence>
<organism evidence="12 13">
    <name type="scientific">Candidatus Dechloromonas phosphorivorans</name>
    <dbReference type="NCBI Taxonomy" id="2899244"/>
    <lineage>
        <taxon>Bacteria</taxon>
        <taxon>Pseudomonadati</taxon>
        <taxon>Pseudomonadota</taxon>
        <taxon>Betaproteobacteria</taxon>
        <taxon>Rhodocyclales</taxon>
        <taxon>Azonexaceae</taxon>
        <taxon>Dechloromonas</taxon>
    </lineage>
</organism>
<dbReference type="PROSITE" id="PS00449">
    <property type="entry name" value="ATPASE_A"/>
    <property type="match status" value="1"/>
</dbReference>
<dbReference type="PANTHER" id="PTHR42823">
    <property type="entry name" value="ATP SYNTHASE SUBUNIT A, CHLOROPLASTIC"/>
    <property type="match status" value="1"/>
</dbReference>
<feature type="transmembrane region" description="Helical" evidence="11">
    <location>
        <begin position="102"/>
        <end position="121"/>
    </location>
</feature>
<keyword evidence="6 11" id="KW-0375">Hydrogen ion transport</keyword>
<name>A0A9D7QGC0_9RHOO</name>
<evidence type="ECO:0000256" key="3">
    <source>
        <dbReference type="ARBA" id="ARBA00022448"/>
    </source>
</evidence>
<keyword evidence="11" id="KW-1003">Cell membrane</keyword>
<evidence type="ECO:0000256" key="6">
    <source>
        <dbReference type="ARBA" id="ARBA00022781"/>
    </source>
</evidence>
<dbReference type="SUPFAM" id="SSF81336">
    <property type="entry name" value="F1F0 ATP synthase subunit A"/>
    <property type="match status" value="1"/>
</dbReference>
<dbReference type="EMBL" id="JADKBR010000001">
    <property type="protein sequence ID" value="MBK8889026.1"/>
    <property type="molecule type" value="Genomic_DNA"/>
</dbReference>
<proteinExistence type="inferred from homology"/>
<feature type="transmembrane region" description="Helical" evidence="11">
    <location>
        <begin position="78"/>
        <end position="96"/>
    </location>
</feature>
<evidence type="ECO:0000256" key="11">
    <source>
        <dbReference type="HAMAP-Rule" id="MF_01393"/>
    </source>
</evidence>
<keyword evidence="10 11" id="KW-0066">ATP synthesis</keyword>
<dbReference type="InterPro" id="IPR023011">
    <property type="entry name" value="ATP_synth_F0_asu_AS"/>
</dbReference>
<dbReference type="AlphaFoldDB" id="A0A9D7QGC0"/>
<comment type="subcellular location">
    <subcellularLocation>
        <location evidence="11">Cell membrane</location>
        <topology evidence="11">Multi-pass membrane protein</topology>
    </subcellularLocation>
    <subcellularLocation>
        <location evidence="1">Membrane</location>
        <topology evidence="1">Multi-pass membrane protein</topology>
    </subcellularLocation>
</comment>